<proteinExistence type="predicted"/>
<dbReference type="VEuPathDB" id="MicrosporidiaDB:CWI39_0034p0020"/>
<protein>
    <submittedName>
        <fullName evidence="1">Uncharacterized protein</fullName>
    </submittedName>
</protein>
<organism evidence="1 2">
    <name type="scientific">Hamiltosporidium magnivora</name>
    <dbReference type="NCBI Taxonomy" id="148818"/>
    <lineage>
        <taxon>Eukaryota</taxon>
        <taxon>Fungi</taxon>
        <taxon>Fungi incertae sedis</taxon>
        <taxon>Microsporidia</taxon>
        <taxon>Dubosqiidae</taxon>
        <taxon>Hamiltosporidium</taxon>
    </lineage>
</organism>
<dbReference type="VEuPathDB" id="MicrosporidiaDB:CWI36_0759p0030"/>
<dbReference type="AlphaFoldDB" id="A0A4Q9LN63"/>
<dbReference type="Proteomes" id="UP000293045">
    <property type="component" value="Unassembled WGS sequence"/>
</dbReference>
<accession>A0A4Q9LN63</accession>
<comment type="caution">
    <text evidence="1">The sequence shown here is derived from an EMBL/GenBank/DDBJ whole genome shotgun (WGS) entry which is preliminary data.</text>
</comment>
<sequence length="188" mass="21928">MEENRHIEVKVIINNINDRDSISISSNTDGHMEQDLQQMPVTGGIIENFNVICNDRDHGEQYFREIYNLPQSQESSLEDTASQFFIETDADSNTKNICKFLRKYAMLLYLIIITLTDAAELQDPGVILEDDHSNDLHSNLKKIYNCYKNRKIAKQIFFNVVFSDNCRFENQLLPDRRFTASDTIEEFF</sequence>
<gene>
    <name evidence="1" type="ORF">CWI39_0034p0020</name>
</gene>
<evidence type="ECO:0000313" key="2">
    <source>
        <dbReference type="Proteomes" id="UP000293045"/>
    </source>
</evidence>
<evidence type="ECO:0000313" key="1">
    <source>
        <dbReference type="EMBL" id="TBU09819.1"/>
    </source>
</evidence>
<dbReference type="EMBL" id="PIXR01000034">
    <property type="protein sequence ID" value="TBU09819.1"/>
    <property type="molecule type" value="Genomic_DNA"/>
</dbReference>
<name>A0A4Q9LN63_9MICR</name>
<reference evidence="1 2" key="1">
    <citation type="submission" date="2017-12" db="EMBL/GenBank/DDBJ databases">
        <authorList>
            <person name="Pombert J.-F."/>
            <person name="Haag K.L."/>
            <person name="Ebert D."/>
        </authorList>
    </citation>
    <scope>NUCLEOTIDE SEQUENCE [LARGE SCALE GENOMIC DNA]</scope>
    <source>
        <strain evidence="1">IL-BN-2</strain>
    </source>
</reference>